<proteinExistence type="predicted"/>
<evidence type="ECO:0000256" key="8">
    <source>
        <dbReference type="SAM" id="Phobius"/>
    </source>
</evidence>
<keyword evidence="2 9" id="KW-0132">Cell division</keyword>
<dbReference type="PANTHER" id="PTHR37485">
    <property type="entry name" value="CELL DIVISION PROTEIN FTSB"/>
    <property type="match status" value="1"/>
</dbReference>
<evidence type="ECO:0000313" key="9">
    <source>
        <dbReference type="EMBL" id="SNZ03493.1"/>
    </source>
</evidence>
<evidence type="ECO:0000256" key="4">
    <source>
        <dbReference type="ARBA" id="ARBA00022989"/>
    </source>
</evidence>
<keyword evidence="3 8" id="KW-0812">Transmembrane</keyword>
<dbReference type="EMBL" id="OBEI01000001">
    <property type="protein sequence ID" value="SNZ03493.1"/>
    <property type="molecule type" value="Genomic_DNA"/>
</dbReference>
<evidence type="ECO:0000256" key="7">
    <source>
        <dbReference type="SAM" id="Coils"/>
    </source>
</evidence>
<keyword evidence="7" id="KW-0175">Coiled coil</keyword>
<gene>
    <name evidence="9" type="ORF">SAMN06265182_0394</name>
</gene>
<dbReference type="AlphaFoldDB" id="A0A285N3H8"/>
<evidence type="ECO:0000256" key="3">
    <source>
        <dbReference type="ARBA" id="ARBA00022692"/>
    </source>
</evidence>
<keyword evidence="1" id="KW-1003">Cell membrane</keyword>
<dbReference type="InterPro" id="IPR007060">
    <property type="entry name" value="FtsL/DivIC"/>
</dbReference>
<dbReference type="InterPro" id="IPR023081">
    <property type="entry name" value="Cell_div_FtsB"/>
</dbReference>
<evidence type="ECO:0000256" key="5">
    <source>
        <dbReference type="ARBA" id="ARBA00023136"/>
    </source>
</evidence>
<accession>A0A285N3H8</accession>
<dbReference type="GO" id="GO:0043093">
    <property type="term" value="P:FtsZ-dependent cytokinesis"/>
    <property type="evidence" value="ECO:0007669"/>
    <property type="project" value="TreeGrafter"/>
</dbReference>
<protein>
    <submittedName>
        <fullName evidence="9">Cell division protein FtsB</fullName>
    </submittedName>
</protein>
<dbReference type="RefSeq" id="WP_096999581.1">
    <property type="nucleotide sequence ID" value="NZ_OBEI01000001.1"/>
</dbReference>
<evidence type="ECO:0000256" key="1">
    <source>
        <dbReference type="ARBA" id="ARBA00022475"/>
    </source>
</evidence>
<keyword evidence="6" id="KW-0131">Cell cycle</keyword>
<organism evidence="9 10">
    <name type="scientific">Persephonella hydrogeniphila</name>
    <dbReference type="NCBI Taxonomy" id="198703"/>
    <lineage>
        <taxon>Bacteria</taxon>
        <taxon>Pseudomonadati</taxon>
        <taxon>Aquificota</taxon>
        <taxon>Aquificia</taxon>
        <taxon>Aquificales</taxon>
        <taxon>Hydrogenothermaceae</taxon>
        <taxon>Persephonella</taxon>
    </lineage>
</organism>
<keyword evidence="10" id="KW-1185">Reference proteome</keyword>
<evidence type="ECO:0000313" key="10">
    <source>
        <dbReference type="Proteomes" id="UP000219036"/>
    </source>
</evidence>
<feature type="coiled-coil region" evidence="7">
    <location>
        <begin position="52"/>
        <end position="86"/>
    </location>
</feature>
<dbReference type="OrthoDB" id="14319at2"/>
<dbReference type="Pfam" id="PF04977">
    <property type="entry name" value="DivIC"/>
    <property type="match status" value="1"/>
</dbReference>
<evidence type="ECO:0000256" key="2">
    <source>
        <dbReference type="ARBA" id="ARBA00022618"/>
    </source>
</evidence>
<reference evidence="10" key="1">
    <citation type="submission" date="2017-09" db="EMBL/GenBank/DDBJ databases">
        <authorList>
            <person name="Varghese N."/>
            <person name="Submissions S."/>
        </authorList>
    </citation>
    <scope>NUCLEOTIDE SEQUENCE [LARGE SCALE GENOMIC DNA]</scope>
    <source>
        <strain evidence="10">DSM 15103</strain>
    </source>
</reference>
<keyword evidence="5 8" id="KW-0472">Membrane</keyword>
<dbReference type="Proteomes" id="UP000219036">
    <property type="component" value="Unassembled WGS sequence"/>
</dbReference>
<sequence>MQYLKEKRFSQDFSDRLKRYIGVDFVLLFLTLLFFLYFVYLLFFGEKNIFRLIQKERYRANLQSQITELKEENKALEEKIHYLKNDRFFIEKKAREDLGLVKEGEEIYIIVDRKSRKPKKEQRWIDKVIQKYQEFRLR</sequence>
<feature type="transmembrane region" description="Helical" evidence="8">
    <location>
        <begin position="21"/>
        <end position="43"/>
    </location>
</feature>
<name>A0A285N3H8_9AQUI</name>
<keyword evidence="4 8" id="KW-1133">Transmembrane helix</keyword>
<dbReference type="PANTHER" id="PTHR37485:SF1">
    <property type="entry name" value="CELL DIVISION PROTEIN FTSB"/>
    <property type="match status" value="1"/>
</dbReference>
<dbReference type="GO" id="GO:0030428">
    <property type="term" value="C:cell septum"/>
    <property type="evidence" value="ECO:0007669"/>
    <property type="project" value="TreeGrafter"/>
</dbReference>
<evidence type="ECO:0000256" key="6">
    <source>
        <dbReference type="ARBA" id="ARBA00023306"/>
    </source>
</evidence>